<sequence length="588" mass="64643">MPRQNQDDRSGGEGAGGAGAPRRRGRPPGSKTKRTAAAAGQAGTVASGSGAAGDGGAGGEENVQLGENLRSAVDSELREAAESLHGTVVRLINRNEQIVVDNEVRDEHKSNFPSVTPGQLDAMLGPVFGDDWSRREEEALQAWWRSEGNAARRELYTGLNEGASTDLKALWTTTVQYFKCLPTDIIGDKTRLAYDPRRPGGDRDVEVIWPATFCKALTQILIHPFWDRGFRPTLILVLQFTVIARTKDVRRWEWRNPTTDRWLDEFEDLVWENLRLYSPADRRSVPSLVVRAQNNGPFKGKLPSPWFRLFDAIAHRTKTAEGANITEEDGDHAALPYKIRTEDLRVVKAALDSLGPWGLPALVSSGSFRQELLDIRQGNTAPGSGTLGDVLERAKLKIERDRRIQRKRGRDGDGGRSRSRSPSRSPRRSPPRRHRRQPSGSARRREQTAGAGGGNAGARVGQSARALTESFGVGGDGDGMDLGQQLGDDMAAMHMDYEDDGGGLDGFGGDDDQDQIQDDQDQAVNGAGLAPHEIFTKEVVQVQQRILSEVLNDGPEAVEIISGSMSRRPELWIANDDEVREHWLYIDV</sequence>
<keyword evidence="3" id="KW-1185">Reference proteome</keyword>
<evidence type="ECO:0000313" key="2">
    <source>
        <dbReference type="EMBL" id="KAK4456621.1"/>
    </source>
</evidence>
<feature type="region of interest" description="Disordered" evidence="1">
    <location>
        <begin position="1"/>
        <end position="62"/>
    </location>
</feature>
<reference evidence="2" key="1">
    <citation type="journal article" date="2023" name="Mol. Phylogenet. Evol.">
        <title>Genome-scale phylogeny and comparative genomics of the fungal order Sordariales.</title>
        <authorList>
            <person name="Hensen N."/>
            <person name="Bonometti L."/>
            <person name="Westerberg I."/>
            <person name="Brannstrom I.O."/>
            <person name="Guillou S."/>
            <person name="Cros-Aarteil S."/>
            <person name="Calhoun S."/>
            <person name="Haridas S."/>
            <person name="Kuo A."/>
            <person name="Mondo S."/>
            <person name="Pangilinan J."/>
            <person name="Riley R."/>
            <person name="LaButti K."/>
            <person name="Andreopoulos B."/>
            <person name="Lipzen A."/>
            <person name="Chen C."/>
            <person name="Yan M."/>
            <person name="Daum C."/>
            <person name="Ng V."/>
            <person name="Clum A."/>
            <person name="Steindorff A."/>
            <person name="Ohm R.A."/>
            <person name="Martin F."/>
            <person name="Silar P."/>
            <person name="Natvig D.O."/>
            <person name="Lalanne C."/>
            <person name="Gautier V."/>
            <person name="Ament-Velasquez S.L."/>
            <person name="Kruys A."/>
            <person name="Hutchinson M.I."/>
            <person name="Powell A.J."/>
            <person name="Barry K."/>
            <person name="Miller A.N."/>
            <person name="Grigoriev I.V."/>
            <person name="Debuchy R."/>
            <person name="Gladieux P."/>
            <person name="Hiltunen Thoren M."/>
            <person name="Johannesson H."/>
        </authorList>
    </citation>
    <scope>NUCLEOTIDE SEQUENCE</scope>
    <source>
        <strain evidence="2">PSN324</strain>
    </source>
</reference>
<proteinExistence type="predicted"/>
<comment type="caution">
    <text evidence="2">The sequence shown here is derived from an EMBL/GenBank/DDBJ whole genome shotgun (WGS) entry which is preliminary data.</text>
</comment>
<feature type="compositionally biased region" description="Low complexity" evidence="1">
    <location>
        <begin position="36"/>
        <end position="49"/>
    </location>
</feature>
<organism evidence="2 3">
    <name type="scientific">Cladorrhinum samala</name>
    <dbReference type="NCBI Taxonomy" id="585594"/>
    <lineage>
        <taxon>Eukaryota</taxon>
        <taxon>Fungi</taxon>
        <taxon>Dikarya</taxon>
        <taxon>Ascomycota</taxon>
        <taxon>Pezizomycotina</taxon>
        <taxon>Sordariomycetes</taxon>
        <taxon>Sordariomycetidae</taxon>
        <taxon>Sordariales</taxon>
        <taxon>Podosporaceae</taxon>
        <taxon>Cladorrhinum</taxon>
    </lineage>
</organism>
<gene>
    <name evidence="2" type="ORF">QBC42DRAFT_301858</name>
</gene>
<dbReference type="EMBL" id="MU865186">
    <property type="protein sequence ID" value="KAK4456621.1"/>
    <property type="molecule type" value="Genomic_DNA"/>
</dbReference>
<evidence type="ECO:0000256" key="1">
    <source>
        <dbReference type="SAM" id="MobiDB-lite"/>
    </source>
</evidence>
<accession>A0AAV9HC58</accession>
<dbReference type="Proteomes" id="UP001321749">
    <property type="component" value="Unassembled WGS sequence"/>
</dbReference>
<feature type="compositionally biased region" description="Basic and acidic residues" evidence="1">
    <location>
        <begin position="1"/>
        <end position="11"/>
    </location>
</feature>
<evidence type="ECO:0000313" key="3">
    <source>
        <dbReference type="Proteomes" id="UP001321749"/>
    </source>
</evidence>
<feature type="compositionally biased region" description="Gly residues" evidence="1">
    <location>
        <begin position="50"/>
        <end position="59"/>
    </location>
</feature>
<protein>
    <submittedName>
        <fullName evidence="2">Uncharacterized protein</fullName>
    </submittedName>
</protein>
<feature type="region of interest" description="Disordered" evidence="1">
    <location>
        <begin position="398"/>
        <end position="461"/>
    </location>
</feature>
<feature type="compositionally biased region" description="Basic residues" evidence="1">
    <location>
        <begin position="21"/>
        <end position="34"/>
    </location>
</feature>
<feature type="compositionally biased region" description="Basic residues" evidence="1">
    <location>
        <begin position="417"/>
        <end position="437"/>
    </location>
</feature>
<reference evidence="2" key="2">
    <citation type="submission" date="2023-06" db="EMBL/GenBank/DDBJ databases">
        <authorList>
            <consortium name="Lawrence Berkeley National Laboratory"/>
            <person name="Mondo S.J."/>
            <person name="Hensen N."/>
            <person name="Bonometti L."/>
            <person name="Westerberg I."/>
            <person name="Brannstrom I.O."/>
            <person name="Guillou S."/>
            <person name="Cros-Aarteil S."/>
            <person name="Calhoun S."/>
            <person name="Haridas S."/>
            <person name="Kuo A."/>
            <person name="Pangilinan J."/>
            <person name="Riley R."/>
            <person name="Labutti K."/>
            <person name="Andreopoulos B."/>
            <person name="Lipzen A."/>
            <person name="Chen C."/>
            <person name="Yanf M."/>
            <person name="Daum C."/>
            <person name="Ng V."/>
            <person name="Clum A."/>
            <person name="Steindorff A."/>
            <person name="Ohm R."/>
            <person name="Martin F."/>
            <person name="Silar P."/>
            <person name="Natvig D."/>
            <person name="Lalanne C."/>
            <person name="Gautier V."/>
            <person name="Ament-Velasquez S.L."/>
            <person name="Kruys A."/>
            <person name="Hutchinson M.I."/>
            <person name="Powell A.J."/>
            <person name="Barry K."/>
            <person name="Miller A.N."/>
            <person name="Grigoriev I.V."/>
            <person name="Debuchy R."/>
            <person name="Gladieux P."/>
            <person name="Thoren M.H."/>
            <person name="Johannesson H."/>
        </authorList>
    </citation>
    <scope>NUCLEOTIDE SEQUENCE</scope>
    <source>
        <strain evidence="2">PSN324</strain>
    </source>
</reference>
<name>A0AAV9HC58_9PEZI</name>
<dbReference type="AlphaFoldDB" id="A0AAV9HC58"/>